<organism evidence="1 2">
    <name type="scientific">Oikopleura dioica</name>
    <name type="common">Tunicate</name>
    <dbReference type="NCBI Taxonomy" id="34765"/>
    <lineage>
        <taxon>Eukaryota</taxon>
        <taxon>Metazoa</taxon>
        <taxon>Chordata</taxon>
        <taxon>Tunicata</taxon>
        <taxon>Appendicularia</taxon>
        <taxon>Copelata</taxon>
        <taxon>Oikopleuridae</taxon>
        <taxon>Oikopleura</taxon>
    </lineage>
</organism>
<reference evidence="1 2" key="1">
    <citation type="submission" date="2021-04" db="EMBL/GenBank/DDBJ databases">
        <authorList>
            <person name="Bliznina A."/>
        </authorList>
    </citation>
    <scope>NUCLEOTIDE SEQUENCE [LARGE SCALE GENOMIC DNA]</scope>
</reference>
<evidence type="ECO:0000313" key="1">
    <source>
        <dbReference type="EMBL" id="CAG5078851.1"/>
    </source>
</evidence>
<keyword evidence="2" id="KW-1185">Reference proteome</keyword>
<sequence length="105" mass="12356">MIRPSGNFFMTAIENDDFLVKFAERIRSENIEVIPIGLFDADEEEIEMLSPENEFNKNRMKDDIEVLLRPDKLYEEMCESIQRKDQLLRDKLELISSLIGKTKSE</sequence>
<accession>A0ABN7RNE5</accession>
<dbReference type="EMBL" id="OU015568">
    <property type="protein sequence ID" value="CAG5078851.1"/>
    <property type="molecule type" value="Genomic_DNA"/>
</dbReference>
<gene>
    <name evidence="1" type="ORF">OKIOD_LOCUS661</name>
</gene>
<dbReference type="Proteomes" id="UP001158576">
    <property type="component" value="Chromosome PAR"/>
</dbReference>
<proteinExistence type="predicted"/>
<name>A0ABN7RNE5_OIKDI</name>
<evidence type="ECO:0000313" key="2">
    <source>
        <dbReference type="Proteomes" id="UP001158576"/>
    </source>
</evidence>
<protein>
    <submittedName>
        <fullName evidence="1">Oidioi.mRNA.OKI2018_I69.PAR.g9103.t1.cds</fullName>
    </submittedName>
</protein>